<feature type="domain" description="Calx-beta" evidence="5">
    <location>
        <begin position="28"/>
        <end position="122"/>
    </location>
</feature>
<evidence type="ECO:0000256" key="2">
    <source>
        <dbReference type="ARBA" id="ARBA00022737"/>
    </source>
</evidence>
<organism evidence="6 8">
    <name type="scientific">Bacteroides faecalis</name>
    <dbReference type="NCBI Taxonomy" id="2447885"/>
    <lineage>
        <taxon>Bacteria</taxon>
        <taxon>Pseudomonadati</taxon>
        <taxon>Bacteroidota</taxon>
        <taxon>Bacteroidia</taxon>
        <taxon>Bacteroidales</taxon>
        <taxon>Bacteroidaceae</taxon>
        <taxon>Bacteroides</taxon>
    </lineage>
</organism>
<dbReference type="InterPro" id="IPR038081">
    <property type="entry name" value="CalX-like_sf"/>
</dbReference>
<keyword evidence="2" id="KW-0677">Repeat</keyword>
<evidence type="ECO:0000256" key="3">
    <source>
        <dbReference type="ARBA" id="ARBA00022837"/>
    </source>
</evidence>
<dbReference type="Pfam" id="PF03160">
    <property type="entry name" value="Calx-beta"/>
    <property type="match status" value="1"/>
</dbReference>
<evidence type="ECO:0000313" key="8">
    <source>
        <dbReference type="Proteomes" id="UP000288079"/>
    </source>
</evidence>
<dbReference type="PROSITE" id="PS51257">
    <property type="entry name" value="PROKAR_LIPOPROTEIN"/>
    <property type="match status" value="1"/>
</dbReference>
<evidence type="ECO:0000313" key="6">
    <source>
        <dbReference type="EMBL" id="GCB33246.1"/>
    </source>
</evidence>
<keyword evidence="3" id="KW-0106">Calcium</keyword>
<comment type="caution">
    <text evidence="6">The sequence shown here is derived from an EMBL/GenBank/DDBJ whole genome shotgun (WGS) entry which is preliminary data.</text>
</comment>
<protein>
    <recommendedName>
        <fullName evidence="5">Calx-beta domain-containing protein</fullName>
    </recommendedName>
</protein>
<feature type="chain" id="PRO_5044600899" description="Calx-beta domain-containing protein" evidence="4">
    <location>
        <begin position="26"/>
        <end position="424"/>
    </location>
</feature>
<sequence>MKIMKKVLFYLFVMCSLVVTSCSSDDDDNFVEVIELNFNQAHYSLAKGEIELRLISDQPASATVSIPVLFSGTAVEGTDFTADKSITLKAGETEAVLKVKRIEENIGEDDKELVVNLGTAPTGFKVGVGSYTSVELLGTTGVIMSFDDVSGILTEATSYGITLETMTGAVYKVSEETRFDIEVDPSSTAVEGTHFSFDGGKYATVLKNKNKGTVSVKFLKKEEGKDKLVLRLVERDGYAYGNNASIIITISGPYILTGTWAFDKISNLTFYQNMWGEDITKFPTGTSADQIKFEGNSYQEYTFIPTLSGELKNYFGTESCTVTYKEELEKTIEEESTRYQVTAKIAVLQFPSVNVNFSANNTSNRAAVVGFRIIKSDGKDILECTIDDFEPTDFMTDTYDMMKDYGEDPIMKSAPLRLHFTRVK</sequence>
<reference evidence="6 8" key="1">
    <citation type="submission" date="2018-10" db="EMBL/GenBank/DDBJ databases">
        <title>Draft Genome Sequence of Bacteroides sp. KCTC 15687.</title>
        <authorList>
            <person name="Yu S.Y."/>
            <person name="Kim J.S."/>
            <person name="Oh B.S."/>
            <person name="Park S.H."/>
            <person name="Kang S.W."/>
            <person name="Park J.E."/>
            <person name="Choi S.H."/>
            <person name="Han K.I."/>
            <person name="Lee K.C."/>
            <person name="Eom M.K."/>
            <person name="Suh M.K."/>
            <person name="Lee D.H."/>
            <person name="Yoon H."/>
            <person name="Kim B."/>
            <person name="Yang S.J."/>
            <person name="Lee J.S."/>
            <person name="Lee J.H."/>
        </authorList>
    </citation>
    <scope>NUCLEOTIDE SEQUENCE [LARGE SCALE GENOMIC DNA]</scope>
    <source>
        <strain evidence="6 8">KCTC 15687</strain>
    </source>
</reference>
<dbReference type="EMBL" id="BHWB01000001">
    <property type="protein sequence ID" value="GCB33246.1"/>
    <property type="molecule type" value="Genomic_DNA"/>
</dbReference>
<evidence type="ECO:0000256" key="1">
    <source>
        <dbReference type="ARBA" id="ARBA00022729"/>
    </source>
</evidence>
<dbReference type="Proteomes" id="UP000288079">
    <property type="component" value="Unassembled WGS sequence"/>
</dbReference>
<dbReference type="EMBL" id="BHWB01000001">
    <property type="protein sequence ID" value="GCB33309.1"/>
    <property type="molecule type" value="Genomic_DNA"/>
</dbReference>
<name>A0A401LNY2_9BACE</name>
<evidence type="ECO:0000313" key="7">
    <source>
        <dbReference type="EMBL" id="GCB33309.1"/>
    </source>
</evidence>
<dbReference type="Gene3D" id="2.60.40.2030">
    <property type="match status" value="1"/>
</dbReference>
<evidence type="ECO:0000259" key="5">
    <source>
        <dbReference type="Pfam" id="PF03160"/>
    </source>
</evidence>
<feature type="signal peptide" evidence="4">
    <location>
        <begin position="1"/>
        <end position="25"/>
    </location>
</feature>
<dbReference type="SUPFAM" id="SSF141072">
    <property type="entry name" value="CalX-like"/>
    <property type="match status" value="1"/>
</dbReference>
<dbReference type="InterPro" id="IPR003644">
    <property type="entry name" value="Calx_beta"/>
</dbReference>
<dbReference type="AlphaFoldDB" id="A0A401LNY2"/>
<accession>A0A401LNY2</accession>
<proteinExistence type="predicted"/>
<dbReference type="GO" id="GO:0016020">
    <property type="term" value="C:membrane"/>
    <property type="evidence" value="ECO:0007669"/>
    <property type="project" value="InterPro"/>
</dbReference>
<evidence type="ECO:0000256" key="4">
    <source>
        <dbReference type="SAM" id="SignalP"/>
    </source>
</evidence>
<gene>
    <name evidence="6" type="ORF">KGMB02408_01910</name>
    <name evidence="7" type="ORF">KGMB02408_02540</name>
</gene>
<dbReference type="GO" id="GO:0007154">
    <property type="term" value="P:cell communication"/>
    <property type="evidence" value="ECO:0007669"/>
    <property type="project" value="InterPro"/>
</dbReference>
<keyword evidence="8" id="KW-1185">Reference proteome</keyword>
<keyword evidence="1 4" id="KW-0732">Signal</keyword>